<evidence type="ECO:0000313" key="3">
    <source>
        <dbReference type="Proteomes" id="UP001153069"/>
    </source>
</evidence>
<proteinExistence type="predicted"/>
<dbReference type="AlphaFoldDB" id="A0A9N8EYC1"/>
<dbReference type="EMBL" id="CAICTM010001920">
    <property type="protein sequence ID" value="CAB9526985.1"/>
    <property type="molecule type" value="Genomic_DNA"/>
</dbReference>
<feature type="compositionally biased region" description="Basic and acidic residues" evidence="1">
    <location>
        <begin position="1"/>
        <end position="10"/>
    </location>
</feature>
<name>A0A9N8EYC1_9STRA</name>
<comment type="caution">
    <text evidence="2">The sequence shown here is derived from an EMBL/GenBank/DDBJ whole genome shotgun (WGS) entry which is preliminary data.</text>
</comment>
<organism evidence="2 3">
    <name type="scientific">Seminavis robusta</name>
    <dbReference type="NCBI Taxonomy" id="568900"/>
    <lineage>
        <taxon>Eukaryota</taxon>
        <taxon>Sar</taxon>
        <taxon>Stramenopiles</taxon>
        <taxon>Ochrophyta</taxon>
        <taxon>Bacillariophyta</taxon>
        <taxon>Bacillariophyceae</taxon>
        <taxon>Bacillariophycidae</taxon>
        <taxon>Naviculales</taxon>
        <taxon>Naviculaceae</taxon>
        <taxon>Seminavis</taxon>
    </lineage>
</organism>
<protein>
    <submittedName>
        <fullName evidence="2">Uncharacterized protein</fullName>
    </submittedName>
</protein>
<dbReference type="OrthoDB" id="10522163at2759"/>
<evidence type="ECO:0000313" key="2">
    <source>
        <dbReference type="EMBL" id="CAB9526985.1"/>
    </source>
</evidence>
<accession>A0A9N8EYC1</accession>
<feature type="region of interest" description="Disordered" evidence="1">
    <location>
        <begin position="1"/>
        <end position="29"/>
    </location>
</feature>
<evidence type="ECO:0000256" key="1">
    <source>
        <dbReference type="SAM" id="MobiDB-lite"/>
    </source>
</evidence>
<reference evidence="2" key="1">
    <citation type="submission" date="2020-06" db="EMBL/GenBank/DDBJ databases">
        <authorList>
            <consortium name="Plant Systems Biology data submission"/>
        </authorList>
    </citation>
    <scope>NUCLEOTIDE SEQUENCE</scope>
    <source>
        <strain evidence="2">D6</strain>
    </source>
</reference>
<sequence>MCEALEDKDVASMSSNSGQEHDNAANMLDAKTPTTEVTVRDYPRCPFGSVLPAMRLCLSYAFDLDEVVVNADSKVHNDAVKQAAKVLAEASGIRTEGLADPSLPFEARVYQGSNLTVEQIHQAPFDPTFHVANGGPAVRYEFWYDQNPSQPQLLFRVVTSFGTAAETIDGVMASRVGFTAMEILEGNTPNATVFPKHEPLHFGLSHCLRFVRIVGGTVIRIFLVKIYLAILAQLQLMGLFISKKAAEGGNSDGQGLVNGMLRLHEFTQNSDPANDPAMTVVYRPQGMTPKQAFRRYLAIAEQWQRDMQLSTGLYYLMNFSPLIAGGITQNASDLASVTTRYENAFIPTSAPPAPPIWNVLNPLFTTTLFVSNYGVHNHNFAARPTQHVWDWLHLMNHCHGAGCITINGVFVAYFRGLESGHDKLTATTAFGSGPVAKVPANLQWFPTMGLWDSKQKNAISNSPETTKKDD</sequence>
<keyword evidence="3" id="KW-1185">Reference proteome</keyword>
<dbReference type="Proteomes" id="UP001153069">
    <property type="component" value="Unassembled WGS sequence"/>
</dbReference>
<gene>
    <name evidence="2" type="ORF">SEMRO_1922_G305600.1</name>
</gene>